<evidence type="ECO:0000256" key="2">
    <source>
        <dbReference type="ARBA" id="ARBA00022679"/>
    </source>
</evidence>
<proteinExistence type="inferred from homology"/>
<evidence type="ECO:0000313" key="9">
    <source>
        <dbReference type="EMBL" id="TKR57969.1"/>
    </source>
</evidence>
<accession>A0A4U5LPX7</accession>
<keyword evidence="2 7" id="KW-0808">Transferase</keyword>
<dbReference type="EMBL" id="AZBU02000014">
    <property type="protein sequence ID" value="TKR57969.1"/>
    <property type="molecule type" value="Genomic_DNA"/>
</dbReference>
<keyword evidence="10" id="KW-1185">Reference proteome</keyword>
<evidence type="ECO:0000259" key="8">
    <source>
        <dbReference type="Pfam" id="PF01529"/>
    </source>
</evidence>
<gene>
    <name evidence="9" type="ORF">L596_030602</name>
</gene>
<comment type="similarity">
    <text evidence="7">Belongs to the DHHC palmitoyltransferase family.</text>
</comment>
<dbReference type="Pfam" id="PF01529">
    <property type="entry name" value="DHHC"/>
    <property type="match status" value="1"/>
</dbReference>
<dbReference type="EC" id="2.3.1.225" evidence="7"/>
<dbReference type="InterPro" id="IPR039859">
    <property type="entry name" value="PFA4/ZDH16/20/ERF2-like"/>
</dbReference>
<feature type="transmembrane region" description="Helical" evidence="7">
    <location>
        <begin position="120"/>
        <end position="145"/>
    </location>
</feature>
<keyword evidence="3 7" id="KW-0812">Transmembrane</keyword>
<keyword evidence="4 7" id="KW-1133">Transmembrane helix</keyword>
<comment type="subcellular location">
    <subcellularLocation>
        <location evidence="1">Membrane</location>
        <topology evidence="1">Multi-pass membrane protein</topology>
    </subcellularLocation>
</comment>
<evidence type="ECO:0000256" key="7">
    <source>
        <dbReference type="RuleBase" id="RU079119"/>
    </source>
</evidence>
<dbReference type="GO" id="GO:0019706">
    <property type="term" value="F:protein-cysteine S-palmitoyltransferase activity"/>
    <property type="evidence" value="ECO:0007669"/>
    <property type="project" value="UniProtKB-EC"/>
</dbReference>
<feature type="transmembrane region" description="Helical" evidence="7">
    <location>
        <begin position="67"/>
        <end position="85"/>
    </location>
</feature>
<dbReference type="GO" id="GO:0016020">
    <property type="term" value="C:membrane"/>
    <property type="evidence" value="ECO:0007669"/>
    <property type="project" value="UniProtKB-SubCell"/>
</dbReference>
<dbReference type="PANTHER" id="PTHR12246">
    <property type="entry name" value="PALMITOYLTRANSFERASE ZDHHC16"/>
    <property type="match status" value="1"/>
</dbReference>
<dbReference type="InterPro" id="IPR001594">
    <property type="entry name" value="Palmitoyltrfase_DHHC"/>
</dbReference>
<comment type="catalytic activity">
    <reaction evidence="7">
        <text>L-cysteinyl-[protein] + hexadecanoyl-CoA = S-hexadecanoyl-L-cysteinyl-[protein] + CoA</text>
        <dbReference type="Rhea" id="RHEA:36683"/>
        <dbReference type="Rhea" id="RHEA-COMP:10131"/>
        <dbReference type="Rhea" id="RHEA-COMP:11032"/>
        <dbReference type="ChEBI" id="CHEBI:29950"/>
        <dbReference type="ChEBI" id="CHEBI:57287"/>
        <dbReference type="ChEBI" id="CHEBI:57379"/>
        <dbReference type="ChEBI" id="CHEBI:74151"/>
        <dbReference type="EC" id="2.3.1.225"/>
    </reaction>
</comment>
<protein>
    <recommendedName>
        <fullName evidence="7">Palmitoyltransferase</fullName>
        <ecNumber evidence="7">2.3.1.225</ecNumber>
    </recommendedName>
</protein>
<evidence type="ECO:0000256" key="1">
    <source>
        <dbReference type="ARBA" id="ARBA00004141"/>
    </source>
</evidence>
<comment type="domain">
    <text evidence="7">The DHHC domain is required for palmitoyltransferase activity.</text>
</comment>
<evidence type="ECO:0000256" key="6">
    <source>
        <dbReference type="ARBA" id="ARBA00023315"/>
    </source>
</evidence>
<reference evidence="9 10" key="1">
    <citation type="journal article" date="2015" name="Genome Biol.">
        <title>Comparative genomics of Steinernema reveals deeply conserved gene regulatory networks.</title>
        <authorList>
            <person name="Dillman A.R."/>
            <person name="Macchietto M."/>
            <person name="Porter C.F."/>
            <person name="Rogers A."/>
            <person name="Williams B."/>
            <person name="Antoshechkin I."/>
            <person name="Lee M.M."/>
            <person name="Goodwin Z."/>
            <person name="Lu X."/>
            <person name="Lewis E.E."/>
            <person name="Goodrich-Blair H."/>
            <person name="Stock S.P."/>
            <person name="Adams B.J."/>
            <person name="Sternberg P.W."/>
            <person name="Mortazavi A."/>
        </authorList>
    </citation>
    <scope>NUCLEOTIDE SEQUENCE [LARGE SCALE GENOMIC DNA]</scope>
    <source>
        <strain evidence="9 10">ALL</strain>
    </source>
</reference>
<dbReference type="PROSITE" id="PS50216">
    <property type="entry name" value="DHHC"/>
    <property type="match status" value="1"/>
</dbReference>
<evidence type="ECO:0000313" key="10">
    <source>
        <dbReference type="Proteomes" id="UP000298663"/>
    </source>
</evidence>
<feature type="domain" description="Palmitoyltransferase DHHC" evidence="8">
    <location>
        <begin position="20"/>
        <end position="160"/>
    </location>
</feature>
<keyword evidence="6 7" id="KW-0012">Acyltransferase</keyword>
<dbReference type="Proteomes" id="UP000298663">
    <property type="component" value="Unassembled WGS sequence"/>
</dbReference>
<evidence type="ECO:0000256" key="5">
    <source>
        <dbReference type="ARBA" id="ARBA00023136"/>
    </source>
</evidence>
<comment type="caution">
    <text evidence="9">The sequence shown here is derived from an EMBL/GenBank/DDBJ whole genome shotgun (WGS) entry which is preliminary data.</text>
</comment>
<reference evidence="9 10" key="2">
    <citation type="journal article" date="2019" name="G3 (Bethesda)">
        <title>Hybrid Assembly of the Genome of the Entomopathogenic Nematode Steinernema carpocapsae Identifies the X-Chromosome.</title>
        <authorList>
            <person name="Serra L."/>
            <person name="Macchietto M."/>
            <person name="Macias-Munoz A."/>
            <person name="McGill C.J."/>
            <person name="Rodriguez I.M."/>
            <person name="Rodriguez B."/>
            <person name="Murad R."/>
            <person name="Mortazavi A."/>
        </authorList>
    </citation>
    <scope>NUCLEOTIDE SEQUENCE [LARGE SCALE GENOMIC DNA]</scope>
    <source>
        <strain evidence="9 10">ALL</strain>
    </source>
</reference>
<evidence type="ECO:0000256" key="3">
    <source>
        <dbReference type="ARBA" id="ARBA00022692"/>
    </source>
</evidence>
<evidence type="ECO:0000256" key="4">
    <source>
        <dbReference type="ARBA" id="ARBA00022989"/>
    </source>
</evidence>
<keyword evidence="5 7" id="KW-0472">Membrane</keyword>
<name>A0A4U5LPX7_STECR</name>
<dbReference type="AlphaFoldDB" id="A0A4U5LPX7"/>
<dbReference type="OrthoDB" id="4096362at2759"/>
<dbReference type="STRING" id="34508.A0A4U5LPX7"/>
<organism evidence="9 10">
    <name type="scientific">Steinernema carpocapsae</name>
    <name type="common">Entomopathogenic nematode</name>
    <dbReference type="NCBI Taxonomy" id="34508"/>
    <lineage>
        <taxon>Eukaryota</taxon>
        <taxon>Metazoa</taxon>
        <taxon>Ecdysozoa</taxon>
        <taxon>Nematoda</taxon>
        <taxon>Chromadorea</taxon>
        <taxon>Rhabditida</taxon>
        <taxon>Tylenchina</taxon>
        <taxon>Panagrolaimomorpha</taxon>
        <taxon>Strongyloidoidea</taxon>
        <taxon>Steinernematidae</taxon>
        <taxon>Steinernema</taxon>
    </lineage>
</organism>
<sequence length="227" mass="26528">MCLTTDPGYSQLVFKKKASEKKPVCDKCNFHKPENAHHCRTCNRCVLRLDHHCHLLDTCIGARNHRYFLMFLGWSALGAMWSWWISKRSIGGTLFFATKESHFCTVAVDSWVNRHLYRPLHLSIIMFAIFTITILSLLFTLSLFLHQSLLISHGYTMVLNKKQKITNVLSLSGFRRLRQNGFKIILKRWRQFLGIDSISHILTRLLLPSRHETRLLESSYLVPTKKR</sequence>